<evidence type="ECO:0000313" key="5">
    <source>
        <dbReference type="Proteomes" id="UP000236884"/>
    </source>
</evidence>
<dbReference type="InterPro" id="IPR036465">
    <property type="entry name" value="vWFA_dom_sf"/>
</dbReference>
<evidence type="ECO:0000256" key="1">
    <source>
        <dbReference type="SAM" id="MobiDB-lite"/>
    </source>
</evidence>
<gene>
    <name evidence="4" type="ORF">GJW-30_1_03373</name>
</gene>
<proteinExistence type="predicted"/>
<dbReference type="Pfam" id="PF13400">
    <property type="entry name" value="Tad"/>
    <property type="match status" value="1"/>
</dbReference>
<feature type="domain" description="VWFA" evidence="3">
    <location>
        <begin position="146"/>
        <end position="452"/>
    </location>
</feature>
<keyword evidence="5" id="KW-1185">Reference proteome</keyword>
<protein>
    <submittedName>
        <fullName evidence="4">von Willebrand factor type A domain protein</fullName>
    </submittedName>
</protein>
<dbReference type="AlphaFoldDB" id="A0A0S3PY10"/>
<keyword evidence="2" id="KW-1133">Transmembrane helix</keyword>
<dbReference type="InterPro" id="IPR028087">
    <property type="entry name" value="Tad_N"/>
</dbReference>
<dbReference type="InterPro" id="IPR002035">
    <property type="entry name" value="VWF_A"/>
</dbReference>
<accession>A0A0S3PY10</accession>
<keyword evidence="2" id="KW-0812">Transmembrane</keyword>
<feature type="transmembrane region" description="Helical" evidence="2">
    <location>
        <begin position="12"/>
        <end position="32"/>
    </location>
</feature>
<feature type="region of interest" description="Disordered" evidence="1">
    <location>
        <begin position="370"/>
        <end position="390"/>
    </location>
</feature>
<dbReference type="Proteomes" id="UP000236884">
    <property type="component" value="Chromosome"/>
</dbReference>
<keyword evidence="2" id="KW-0472">Membrane</keyword>
<dbReference type="EMBL" id="AP014946">
    <property type="protein sequence ID" value="BAT60823.1"/>
    <property type="molecule type" value="Genomic_DNA"/>
</dbReference>
<dbReference type="OrthoDB" id="7522752at2"/>
<dbReference type="SUPFAM" id="SSF53300">
    <property type="entry name" value="vWA-like"/>
    <property type="match status" value="1"/>
</dbReference>
<evidence type="ECO:0000313" key="4">
    <source>
        <dbReference type="EMBL" id="BAT60823.1"/>
    </source>
</evidence>
<reference evidence="4 5" key="1">
    <citation type="submission" date="2015-08" db="EMBL/GenBank/DDBJ databases">
        <title>Investigation of the bacterial diversity of lava forest soil.</title>
        <authorList>
            <person name="Lee J.S."/>
        </authorList>
    </citation>
    <scope>NUCLEOTIDE SEQUENCE [LARGE SCALE GENOMIC DNA]</scope>
    <source>
        <strain evidence="4 5">GJW-30</strain>
    </source>
</reference>
<evidence type="ECO:0000259" key="3">
    <source>
        <dbReference type="PROSITE" id="PS50234"/>
    </source>
</evidence>
<dbReference type="Gene3D" id="3.40.50.410">
    <property type="entry name" value="von Willebrand factor, type A domain"/>
    <property type="match status" value="1"/>
</dbReference>
<name>A0A0S3PY10_9BRAD</name>
<dbReference type="KEGG" id="vgo:GJW-30_1_03373"/>
<evidence type="ECO:0000256" key="2">
    <source>
        <dbReference type="SAM" id="Phobius"/>
    </source>
</evidence>
<organism evidence="4 5">
    <name type="scientific">Variibacter gotjawalensis</name>
    <dbReference type="NCBI Taxonomy" id="1333996"/>
    <lineage>
        <taxon>Bacteria</taxon>
        <taxon>Pseudomonadati</taxon>
        <taxon>Pseudomonadota</taxon>
        <taxon>Alphaproteobacteria</taxon>
        <taxon>Hyphomicrobiales</taxon>
        <taxon>Nitrobacteraceae</taxon>
        <taxon>Variibacter</taxon>
    </lineage>
</organism>
<dbReference type="PROSITE" id="PS50234">
    <property type="entry name" value="VWFA"/>
    <property type="match status" value="1"/>
</dbReference>
<sequence length="459" mass="49906">MLRRFCADTRGNMAIMFGFMVIPLIGAAGLSIDYGRATYTRASLQSSMDAAALMLARDLKSNPTVTAAFVQTRGQQYFDAQFNKRFTDSATVTVQYINGRTEVDGKSRVKMTASTAVDTTLMKLVGANGVQISSQAEVVWGIKRLEVALALDNTGSMASSNKMTELKTATRKLLDELYQAAKKIGDVKVAIIPFATDVNVGTSNANATWLDWTAWEASNRQTVCTGSGFNRVCTSQPKPRSAWNGCVWDRDRGTKSNKATWYDTLDIAPTITDAKTLYQAHQADDCPVSILPLTDILSAGAWSSSDLNNTVNPSSTLAKKVNSMTPTGNTNVTIGMAWAWHALTKQSVLTEASDEAEDLEKIVILLTDGDNTENRWGGPDPRDGNDPSMDTRTAQACEAFKVSGERRTIYSVRVINGNADLLRNCATKEAYFYDVKNASQLSTAFVAIAQNLTKLAITQ</sequence>